<organism evidence="7 8">
    <name type="scientific">Stigmatella ashevillensis</name>
    <dbReference type="NCBI Taxonomy" id="2995309"/>
    <lineage>
        <taxon>Bacteria</taxon>
        <taxon>Pseudomonadati</taxon>
        <taxon>Myxococcota</taxon>
        <taxon>Myxococcia</taxon>
        <taxon>Myxococcales</taxon>
        <taxon>Cystobacterineae</taxon>
        <taxon>Archangiaceae</taxon>
        <taxon>Stigmatella</taxon>
    </lineage>
</organism>
<keyword evidence="2 4" id="KW-0238">DNA-binding</keyword>
<dbReference type="InterPro" id="IPR009057">
    <property type="entry name" value="Homeodomain-like_sf"/>
</dbReference>
<dbReference type="InterPro" id="IPR001647">
    <property type="entry name" value="HTH_TetR"/>
</dbReference>
<feature type="region of interest" description="Disordered" evidence="5">
    <location>
        <begin position="1"/>
        <end position="21"/>
    </location>
</feature>
<dbReference type="PANTHER" id="PTHR30055">
    <property type="entry name" value="HTH-TYPE TRANSCRIPTIONAL REGULATOR RUTR"/>
    <property type="match status" value="1"/>
</dbReference>
<evidence type="ECO:0000256" key="5">
    <source>
        <dbReference type="SAM" id="MobiDB-lite"/>
    </source>
</evidence>
<protein>
    <submittedName>
        <fullName evidence="7">Helix-turn-helix domain containing protein</fullName>
    </submittedName>
</protein>
<accession>A0ABT5D7M2</accession>
<dbReference type="RefSeq" id="WP_272137392.1">
    <property type="nucleotide sequence ID" value="NZ_JAQNDM010000002.1"/>
</dbReference>
<evidence type="ECO:0000256" key="4">
    <source>
        <dbReference type="PROSITE-ProRule" id="PRU00335"/>
    </source>
</evidence>
<dbReference type="PROSITE" id="PS01081">
    <property type="entry name" value="HTH_TETR_1"/>
    <property type="match status" value="1"/>
</dbReference>
<evidence type="ECO:0000259" key="6">
    <source>
        <dbReference type="PROSITE" id="PS50977"/>
    </source>
</evidence>
<dbReference type="InterPro" id="IPR050109">
    <property type="entry name" value="HTH-type_TetR-like_transc_reg"/>
</dbReference>
<dbReference type="PANTHER" id="PTHR30055:SF234">
    <property type="entry name" value="HTH-TYPE TRANSCRIPTIONAL REGULATOR BETI"/>
    <property type="match status" value="1"/>
</dbReference>
<dbReference type="EMBL" id="JAQNDM010000002">
    <property type="protein sequence ID" value="MDC0709123.1"/>
    <property type="molecule type" value="Genomic_DNA"/>
</dbReference>
<dbReference type="Gene3D" id="1.10.357.10">
    <property type="entry name" value="Tetracycline Repressor, domain 2"/>
    <property type="match status" value="1"/>
</dbReference>
<dbReference type="PROSITE" id="PS50977">
    <property type="entry name" value="HTH_TETR_2"/>
    <property type="match status" value="1"/>
</dbReference>
<dbReference type="SUPFAM" id="SSF46689">
    <property type="entry name" value="Homeodomain-like"/>
    <property type="match status" value="1"/>
</dbReference>
<dbReference type="PRINTS" id="PR00455">
    <property type="entry name" value="HTHTETR"/>
</dbReference>
<feature type="domain" description="HTH tetR-type" evidence="6">
    <location>
        <begin position="22"/>
        <end position="82"/>
    </location>
</feature>
<evidence type="ECO:0000313" key="7">
    <source>
        <dbReference type="EMBL" id="MDC0709123.1"/>
    </source>
</evidence>
<reference evidence="7 8" key="1">
    <citation type="submission" date="2022-11" db="EMBL/GenBank/DDBJ databases">
        <title>Minimal conservation of predation-associated metabolite biosynthetic gene clusters underscores biosynthetic potential of Myxococcota including descriptions for ten novel species: Archangium lansinium sp. nov., Myxococcus landrumus sp. nov., Nannocystis bai.</title>
        <authorList>
            <person name="Ahearne A."/>
            <person name="Stevens C."/>
            <person name="Dowd S."/>
        </authorList>
    </citation>
    <scope>NUCLEOTIDE SEQUENCE [LARGE SCALE GENOMIC DNA]</scope>
    <source>
        <strain evidence="7 8">NCWAL01</strain>
    </source>
</reference>
<proteinExistence type="predicted"/>
<name>A0ABT5D7M2_9BACT</name>
<evidence type="ECO:0000313" key="8">
    <source>
        <dbReference type="Proteomes" id="UP001221838"/>
    </source>
</evidence>
<evidence type="ECO:0000256" key="3">
    <source>
        <dbReference type="ARBA" id="ARBA00023163"/>
    </source>
</evidence>
<keyword evidence="8" id="KW-1185">Reference proteome</keyword>
<feature type="DNA-binding region" description="H-T-H motif" evidence="4">
    <location>
        <begin position="45"/>
        <end position="64"/>
    </location>
</feature>
<evidence type="ECO:0000256" key="2">
    <source>
        <dbReference type="ARBA" id="ARBA00023125"/>
    </source>
</evidence>
<dbReference type="Pfam" id="PF00440">
    <property type="entry name" value="TetR_N"/>
    <property type="match status" value="1"/>
</dbReference>
<keyword evidence="3" id="KW-0804">Transcription</keyword>
<dbReference type="InterPro" id="IPR023772">
    <property type="entry name" value="DNA-bd_HTH_TetR-type_CS"/>
</dbReference>
<gene>
    <name evidence="7" type="ORF">POL68_11675</name>
</gene>
<dbReference type="Proteomes" id="UP001221838">
    <property type="component" value="Unassembled WGS sequence"/>
</dbReference>
<keyword evidence="1" id="KW-0805">Transcription regulation</keyword>
<evidence type="ECO:0000256" key="1">
    <source>
        <dbReference type="ARBA" id="ARBA00023015"/>
    </source>
</evidence>
<comment type="caution">
    <text evidence="7">The sequence shown here is derived from an EMBL/GenBank/DDBJ whole genome shotgun (WGS) entry which is preliminary data.</text>
</comment>
<sequence length="205" mass="22023">MAARPPAHTLDPRKTPGQKRSAATVAAVLEAAARILETEGLEGYTTNAVAQHAGVSIGSLYQYFSSKDAITKALMIRETAALLADVAVIDVEAGGRAGLQRLIEVAVAYQFRRPALARLLDLEERRLPVDQEMQRVGEQLARTLQRCLDAPDMAAMSHSPFAAGDLLAIMKGLVDAAGDRGERDNATLVARVHRAVFGYLEHVPA</sequence>